<keyword evidence="8" id="KW-1185">Reference proteome</keyword>
<dbReference type="PANTHER" id="PTHR43570:SF16">
    <property type="entry name" value="ALDEHYDE DEHYDROGENASE TYPE III, ISOFORM Q"/>
    <property type="match status" value="1"/>
</dbReference>
<protein>
    <recommendedName>
        <fullName evidence="3">Aldehyde dehydrogenase</fullName>
    </recommendedName>
</protein>
<evidence type="ECO:0000259" key="6">
    <source>
        <dbReference type="Pfam" id="PF00171"/>
    </source>
</evidence>
<evidence type="ECO:0000256" key="5">
    <source>
        <dbReference type="RuleBase" id="RU003345"/>
    </source>
</evidence>
<evidence type="ECO:0000256" key="1">
    <source>
        <dbReference type="ARBA" id="ARBA00009986"/>
    </source>
</evidence>
<feature type="active site" evidence="4">
    <location>
        <position position="221"/>
    </location>
</feature>
<dbReference type="InterPro" id="IPR016160">
    <property type="entry name" value="Ald_DH_CS_CYS"/>
</dbReference>
<evidence type="ECO:0000313" key="8">
    <source>
        <dbReference type="Proteomes" id="UP001500994"/>
    </source>
</evidence>
<proteinExistence type="inferred from homology"/>
<feature type="domain" description="Aldehyde dehydrogenase" evidence="6">
    <location>
        <begin position="4"/>
        <end position="439"/>
    </location>
</feature>
<dbReference type="CDD" id="cd07087">
    <property type="entry name" value="ALDH_F3-13-14_CALDH-like"/>
    <property type="match status" value="1"/>
</dbReference>
<reference evidence="7 8" key="1">
    <citation type="journal article" date="2019" name="Int. J. Syst. Evol. Microbiol.">
        <title>The Global Catalogue of Microorganisms (GCM) 10K type strain sequencing project: providing services to taxonomists for standard genome sequencing and annotation.</title>
        <authorList>
            <consortium name="The Broad Institute Genomics Platform"/>
            <consortium name="The Broad Institute Genome Sequencing Center for Infectious Disease"/>
            <person name="Wu L."/>
            <person name="Ma J."/>
        </authorList>
    </citation>
    <scope>NUCLEOTIDE SEQUENCE [LARGE SCALE GENOMIC DNA]</scope>
    <source>
        <strain evidence="7 8">JCM 16374</strain>
    </source>
</reference>
<dbReference type="InterPro" id="IPR016163">
    <property type="entry name" value="Ald_DH_C"/>
</dbReference>
<dbReference type="PROSITE" id="PS00687">
    <property type="entry name" value="ALDEHYDE_DEHYDR_GLU"/>
    <property type="match status" value="1"/>
</dbReference>
<dbReference type="PROSITE" id="PS00070">
    <property type="entry name" value="ALDEHYDE_DEHYDR_CYS"/>
    <property type="match status" value="1"/>
</dbReference>
<dbReference type="SUPFAM" id="SSF53720">
    <property type="entry name" value="ALDH-like"/>
    <property type="match status" value="1"/>
</dbReference>
<dbReference type="Gene3D" id="3.40.605.10">
    <property type="entry name" value="Aldehyde Dehydrogenase, Chain A, domain 1"/>
    <property type="match status" value="1"/>
</dbReference>
<dbReference type="InterPro" id="IPR029510">
    <property type="entry name" value="Ald_DH_CS_GLU"/>
</dbReference>
<evidence type="ECO:0000256" key="2">
    <source>
        <dbReference type="ARBA" id="ARBA00023002"/>
    </source>
</evidence>
<comment type="caution">
    <text evidence="7">The sequence shown here is derived from an EMBL/GenBank/DDBJ whole genome shotgun (WGS) entry which is preliminary data.</text>
</comment>
<evidence type="ECO:0000256" key="3">
    <source>
        <dbReference type="PIRNR" id="PIRNR036492"/>
    </source>
</evidence>
<evidence type="ECO:0000313" key="7">
    <source>
        <dbReference type="EMBL" id="GAA2645404.1"/>
    </source>
</evidence>
<dbReference type="PIRSF" id="PIRSF036492">
    <property type="entry name" value="ALDH"/>
    <property type="match status" value="1"/>
</dbReference>
<dbReference type="EMBL" id="BAAARK010000001">
    <property type="protein sequence ID" value="GAA2645404.1"/>
    <property type="molecule type" value="Genomic_DNA"/>
</dbReference>
<keyword evidence="2 3" id="KW-0560">Oxidoreductase</keyword>
<gene>
    <name evidence="7" type="ORF">GCM10009864_04480</name>
</gene>
<name>A0ABN3R761_9ACTN</name>
<accession>A0ABN3R761</accession>
<dbReference type="Pfam" id="PF00171">
    <property type="entry name" value="Aldedh"/>
    <property type="match status" value="1"/>
</dbReference>
<dbReference type="InterPro" id="IPR016161">
    <property type="entry name" value="Ald_DH/histidinol_DH"/>
</dbReference>
<dbReference type="Gene3D" id="3.40.309.10">
    <property type="entry name" value="Aldehyde Dehydrogenase, Chain A, domain 2"/>
    <property type="match status" value="1"/>
</dbReference>
<dbReference type="InterPro" id="IPR015590">
    <property type="entry name" value="Aldehyde_DH_dom"/>
</dbReference>
<comment type="similarity">
    <text evidence="1 3 5">Belongs to the aldehyde dehydrogenase family.</text>
</comment>
<dbReference type="Proteomes" id="UP001500994">
    <property type="component" value="Unassembled WGS sequence"/>
</dbReference>
<dbReference type="InterPro" id="IPR012394">
    <property type="entry name" value="Aldehyde_DH_NAD(P)"/>
</dbReference>
<dbReference type="PANTHER" id="PTHR43570">
    <property type="entry name" value="ALDEHYDE DEHYDROGENASE"/>
    <property type="match status" value="1"/>
</dbReference>
<evidence type="ECO:0000256" key="4">
    <source>
        <dbReference type="PROSITE-ProRule" id="PRU10007"/>
    </source>
</evidence>
<dbReference type="RefSeq" id="WP_344573115.1">
    <property type="nucleotide sequence ID" value="NZ_BAAARK010000001.1"/>
</dbReference>
<dbReference type="InterPro" id="IPR016162">
    <property type="entry name" value="Ald_DH_N"/>
</dbReference>
<organism evidence="7 8">
    <name type="scientific">Streptomyces lunalinharesii</name>
    <dbReference type="NCBI Taxonomy" id="333384"/>
    <lineage>
        <taxon>Bacteria</taxon>
        <taxon>Bacillati</taxon>
        <taxon>Actinomycetota</taxon>
        <taxon>Actinomycetes</taxon>
        <taxon>Kitasatosporales</taxon>
        <taxon>Streptomycetaceae</taxon>
        <taxon>Streptomyces</taxon>
    </lineage>
</organism>
<sequence>MTTTYPPLTETEAAALVARLRTTHRSGRTKPLAWRREQLTRLRALLTDNRKAIAEALWADLRKNADEVDRAEIDLTVLEIDDYLENLEGWLAPQPAEIAAPHLPAGTTAHTEFDPLGVALVLSAWNYPIYLLLTPVAGALAAGNAVVVKPSELAEQTSALLARLVPAYLDPGAVALVEGGVAQTTSLLAQDFDHVFYTGNGTVGRIVMRAAAEHLTPVTLELGGKSPVFVDRDADIAAVAARIAATKFTNAGQTCVAPDYVLTDPDTAGALTTALARAVRDLYGDDPRASDGYGRIVNERHFDRLRKLLDSGRTVIGGESDRAEKYIAPTVLLDVRADEPVMQEEIFGPILPILTVADLTEAIEFINDRDKPLALYAFTGNEATKSRLIAETSSGAVNFGLPIYHLTVPALPFGGVGESGMGNYHGRYSLEAFSHRKTVFDAPLT</sequence>